<feature type="non-terminal residue" evidence="1">
    <location>
        <position position="144"/>
    </location>
</feature>
<proteinExistence type="predicted"/>
<name>A0A1B6EHN3_9HEMI</name>
<feature type="non-terminal residue" evidence="1">
    <location>
        <position position="1"/>
    </location>
</feature>
<protein>
    <submittedName>
        <fullName evidence="1">Uncharacterized protein</fullName>
    </submittedName>
</protein>
<reference evidence="1" key="1">
    <citation type="submission" date="2015-11" db="EMBL/GenBank/DDBJ databases">
        <title>De novo transcriptome assembly of four potential Pierce s Disease insect vectors from Arizona vineyards.</title>
        <authorList>
            <person name="Tassone E.E."/>
        </authorList>
    </citation>
    <scope>NUCLEOTIDE SEQUENCE</scope>
</reference>
<dbReference type="EMBL" id="GECZ01032341">
    <property type="protein sequence ID" value="JAS37428.1"/>
    <property type="molecule type" value="Transcribed_RNA"/>
</dbReference>
<accession>A0A1B6EHN3</accession>
<organism evidence="1">
    <name type="scientific">Cuerna arida</name>
    <dbReference type="NCBI Taxonomy" id="1464854"/>
    <lineage>
        <taxon>Eukaryota</taxon>
        <taxon>Metazoa</taxon>
        <taxon>Ecdysozoa</taxon>
        <taxon>Arthropoda</taxon>
        <taxon>Hexapoda</taxon>
        <taxon>Insecta</taxon>
        <taxon>Pterygota</taxon>
        <taxon>Neoptera</taxon>
        <taxon>Paraneoptera</taxon>
        <taxon>Hemiptera</taxon>
        <taxon>Auchenorrhyncha</taxon>
        <taxon>Membracoidea</taxon>
        <taxon>Cicadellidae</taxon>
        <taxon>Cicadellinae</taxon>
        <taxon>Proconiini</taxon>
        <taxon>Cuerna</taxon>
    </lineage>
</organism>
<gene>
    <name evidence="1" type="ORF">g.49124</name>
</gene>
<dbReference type="AlphaFoldDB" id="A0A1B6EHN3"/>
<evidence type="ECO:0000313" key="1">
    <source>
        <dbReference type="EMBL" id="JAS37428.1"/>
    </source>
</evidence>
<sequence>TTELVLEKETEEPQMSYETTVADLVTEDDREVTTIEPTTEVVTKAADFMLDKIVSQVIDQFANEKDIETTTAVAEDVPTTAFDRVETTTADYVEVTTTSRSVTSEEPDATMWQLISRPDDVNKKRVETFQSPATAFQPDVSGLG</sequence>